<gene>
    <name evidence="2" type="ORF">JI435_432700</name>
</gene>
<keyword evidence="3" id="KW-1185">Reference proteome</keyword>
<dbReference type="Proteomes" id="UP000663193">
    <property type="component" value="Chromosome 5"/>
</dbReference>
<proteinExistence type="predicted"/>
<dbReference type="OrthoDB" id="3440281at2759"/>
<dbReference type="EMBL" id="CP069027">
    <property type="protein sequence ID" value="QRC95783.1"/>
    <property type="molecule type" value="Genomic_DNA"/>
</dbReference>
<organism evidence="2 3">
    <name type="scientific">Phaeosphaeria nodorum (strain SN15 / ATCC MYA-4574 / FGSC 10173)</name>
    <name type="common">Glume blotch fungus</name>
    <name type="synonym">Parastagonospora nodorum</name>
    <dbReference type="NCBI Taxonomy" id="321614"/>
    <lineage>
        <taxon>Eukaryota</taxon>
        <taxon>Fungi</taxon>
        <taxon>Dikarya</taxon>
        <taxon>Ascomycota</taxon>
        <taxon>Pezizomycotina</taxon>
        <taxon>Dothideomycetes</taxon>
        <taxon>Pleosporomycetidae</taxon>
        <taxon>Pleosporales</taxon>
        <taxon>Pleosporineae</taxon>
        <taxon>Phaeosphaeriaceae</taxon>
        <taxon>Parastagonospora</taxon>
    </lineage>
</organism>
<name>A0A7U2EZ59_PHANO</name>
<evidence type="ECO:0000313" key="3">
    <source>
        <dbReference type="Proteomes" id="UP000663193"/>
    </source>
</evidence>
<accession>A0A7U2EZ59</accession>
<sequence>MGANGTVDNHFTNGFNEANNLCEQDQMEEGITKARELLAEPSVPRYHKMKFLMLLASALEDWYDANEGEDAALDADMSEVRTLLDTCDRILQQERDELDAEDGVEDSMLLDDQGTADAQGMMENMDFGAEEDNEAGRAKKDRAEESSGAGKVNHLATWKTRTSTDLPIAGCSVGGLGREARHGSPSKSAERGPATGIPVYIPSCSRDHAGKCAQQICTEN</sequence>
<reference evidence="3" key="1">
    <citation type="journal article" date="2021" name="BMC Genomics">
        <title>Chromosome-level genome assembly and manually-curated proteome of model necrotroph Parastagonospora nodorum Sn15 reveals a genome-wide trove of candidate effector homologs, and redundancy of virulence-related functions within an accessory chromosome.</title>
        <authorList>
            <person name="Bertazzoni S."/>
            <person name="Jones D.A.B."/>
            <person name="Phan H.T."/>
            <person name="Tan K.-C."/>
            <person name="Hane J.K."/>
        </authorList>
    </citation>
    <scope>NUCLEOTIDE SEQUENCE [LARGE SCALE GENOMIC DNA]</scope>
    <source>
        <strain evidence="3">SN15 / ATCC MYA-4574 / FGSC 10173)</strain>
    </source>
</reference>
<protein>
    <submittedName>
        <fullName evidence="2">Uncharacterized protein</fullName>
    </submittedName>
</protein>
<feature type="compositionally biased region" description="Basic and acidic residues" evidence="1">
    <location>
        <begin position="134"/>
        <end position="145"/>
    </location>
</feature>
<dbReference type="VEuPathDB" id="FungiDB:JI435_432700"/>
<dbReference type="AlphaFoldDB" id="A0A7U2EZ59"/>
<evidence type="ECO:0000313" key="2">
    <source>
        <dbReference type="EMBL" id="QRC95783.1"/>
    </source>
</evidence>
<feature type="region of interest" description="Disordered" evidence="1">
    <location>
        <begin position="131"/>
        <end position="158"/>
    </location>
</feature>
<evidence type="ECO:0000256" key="1">
    <source>
        <dbReference type="SAM" id="MobiDB-lite"/>
    </source>
</evidence>